<evidence type="ECO:0000313" key="3">
    <source>
        <dbReference type="EMBL" id="MBD8502119.1"/>
    </source>
</evidence>
<dbReference type="EMBL" id="JACYTO010000001">
    <property type="protein sequence ID" value="MBD8502119.1"/>
    <property type="molecule type" value="Genomic_DNA"/>
</dbReference>
<dbReference type="Proteomes" id="UP000603602">
    <property type="component" value="Unassembled WGS sequence"/>
</dbReference>
<proteinExistence type="predicted"/>
<evidence type="ECO:0000259" key="2">
    <source>
        <dbReference type="Pfam" id="PF12146"/>
    </source>
</evidence>
<dbReference type="SUPFAM" id="SSF53474">
    <property type="entry name" value="alpha/beta-Hydrolases"/>
    <property type="match status" value="1"/>
</dbReference>
<accession>A0ABR9B6X4</accession>
<organism evidence="3 4">
    <name type="scientific">Thauera sedimentorum</name>
    <dbReference type="NCBI Taxonomy" id="2767595"/>
    <lineage>
        <taxon>Bacteria</taxon>
        <taxon>Pseudomonadati</taxon>
        <taxon>Pseudomonadota</taxon>
        <taxon>Betaproteobacteria</taxon>
        <taxon>Rhodocyclales</taxon>
        <taxon>Zoogloeaceae</taxon>
        <taxon>Thauera</taxon>
    </lineage>
</organism>
<name>A0ABR9B6X4_9RHOO</name>
<dbReference type="Pfam" id="PF12146">
    <property type="entry name" value="Hydrolase_4"/>
    <property type="match status" value="1"/>
</dbReference>
<dbReference type="InterPro" id="IPR050261">
    <property type="entry name" value="FrsA_esterase"/>
</dbReference>
<comment type="caution">
    <text evidence="3">The sequence shown here is derived from an EMBL/GenBank/DDBJ whole genome shotgun (WGS) entry which is preliminary data.</text>
</comment>
<dbReference type="PANTHER" id="PTHR22946:SF9">
    <property type="entry name" value="POLYKETIDE TRANSFERASE AF380"/>
    <property type="match status" value="1"/>
</dbReference>
<feature type="domain" description="Serine aminopeptidase S33" evidence="2">
    <location>
        <begin position="56"/>
        <end position="177"/>
    </location>
</feature>
<gene>
    <name evidence="3" type="ORF">IFO67_04430</name>
</gene>
<protein>
    <submittedName>
        <fullName evidence="3">Alpha/beta fold hydrolase</fullName>
    </submittedName>
</protein>
<dbReference type="InterPro" id="IPR029058">
    <property type="entry name" value="AB_hydrolase_fold"/>
</dbReference>
<keyword evidence="4" id="KW-1185">Reference proteome</keyword>
<sequence length="285" mass="29887">MAAHQAIRRALAAPRVRELADPAGQGLRFETVRIPTANARTLHGWLIPPPLAAARPAPAVVVLHGWGGNAQMMLPLAAPLHRAGFAALFIDARCHGLSDDDDFASLPRFAEDVSQACDWLRAHAADVAIDPARIALLGHSVGAGAVLLAAARRQDLAAVVSVSAFAHPAEMMARWLAGKRIPPLVGRYVLRHVEATIGHRFDDIAPLRSIARLSCPVLVVHGAQDEAVPADDARRLHAASAGRAELLVLPGDHESFADLQGELQAVIAFLAAASAAGGAVGHDSV</sequence>
<dbReference type="PANTHER" id="PTHR22946">
    <property type="entry name" value="DIENELACTONE HYDROLASE DOMAIN-CONTAINING PROTEIN-RELATED"/>
    <property type="match status" value="1"/>
</dbReference>
<evidence type="ECO:0000256" key="1">
    <source>
        <dbReference type="ARBA" id="ARBA00022801"/>
    </source>
</evidence>
<evidence type="ECO:0000313" key="4">
    <source>
        <dbReference type="Proteomes" id="UP000603602"/>
    </source>
</evidence>
<dbReference type="InterPro" id="IPR022742">
    <property type="entry name" value="Hydrolase_4"/>
</dbReference>
<reference evidence="4" key="1">
    <citation type="submission" date="2023-07" db="EMBL/GenBank/DDBJ databases">
        <title>Thauera sp. CAU 1555 isolated from sand of Yaerae Beach.</title>
        <authorList>
            <person name="Kim W."/>
        </authorList>
    </citation>
    <scope>NUCLEOTIDE SEQUENCE [LARGE SCALE GENOMIC DNA]</scope>
    <source>
        <strain evidence="4">CAU 1555</strain>
    </source>
</reference>
<keyword evidence="1 3" id="KW-0378">Hydrolase</keyword>
<dbReference type="Gene3D" id="3.40.50.1820">
    <property type="entry name" value="alpha/beta hydrolase"/>
    <property type="match status" value="1"/>
</dbReference>
<dbReference type="GO" id="GO:0016787">
    <property type="term" value="F:hydrolase activity"/>
    <property type="evidence" value="ECO:0007669"/>
    <property type="project" value="UniProtKB-KW"/>
</dbReference>